<feature type="region of interest" description="Disordered" evidence="1">
    <location>
        <begin position="34"/>
        <end position="55"/>
    </location>
</feature>
<keyword evidence="4" id="KW-1185">Reference proteome</keyword>
<sequence>MLELRGRRRSRRPLALGLAAAVTGLALIAPSAAAQPPGDAAAQPPGDDVQHSNNVHPVANVPRQGPLEESNHTDLAFYQDYAFQGSYDGFTVYDISKPHKPKTVTQVHCPGGQGDVSVSPDGGLLFMSVDYARTDDTCQSEQGSYEDPSSWEGMRVFDISDKANPRYVKGIKTSCGSHTHTMVPDKNTDDLFLYVSSYNPDEAFPNCQPPHDSISIVNVPAGSPTDSKVVAEPVLFPDGGAAGTAGCHDITVYPEHDLAGGACMGDGALMDISDRAEPRVITTVEDPNFAFYHSATFTNDGKSVLFTDELGGGGAPTCNDDVGPKHGADAIYNITGSGDDRQLEFQSYYKIPRDQTDTENCVAHNGNLIPVPGRNVYVQSWYQGGVSFFDFTDTTAPKEIGYFDRGPVDEDNLTLGGSWSAYYYNGYVYSSDITRGLDVMKVTGPGMGQAGQVHLDVLNPQTQYSYPE</sequence>
<keyword evidence="2" id="KW-0732">Signal</keyword>
<dbReference type="Proteomes" id="UP000548304">
    <property type="component" value="Unassembled WGS sequence"/>
</dbReference>
<dbReference type="RefSeq" id="WP_179536381.1">
    <property type="nucleotide sequence ID" value="NZ_JACBYW010000006.1"/>
</dbReference>
<feature type="signal peptide" evidence="2">
    <location>
        <begin position="1"/>
        <end position="34"/>
    </location>
</feature>
<evidence type="ECO:0000313" key="4">
    <source>
        <dbReference type="Proteomes" id="UP000548304"/>
    </source>
</evidence>
<feature type="chain" id="PRO_5039204319" description="LVIVD repeat-containing protein" evidence="2">
    <location>
        <begin position="35"/>
        <end position="468"/>
    </location>
</feature>
<evidence type="ECO:0000313" key="3">
    <source>
        <dbReference type="EMBL" id="NYH80002.1"/>
    </source>
</evidence>
<evidence type="ECO:0000256" key="1">
    <source>
        <dbReference type="SAM" id="MobiDB-lite"/>
    </source>
</evidence>
<evidence type="ECO:0008006" key="5">
    <source>
        <dbReference type="Google" id="ProtNLM"/>
    </source>
</evidence>
<dbReference type="AlphaFoldDB" id="A0A852Z1W9"/>
<accession>A0A852Z1W9</accession>
<reference evidence="3 4" key="1">
    <citation type="submission" date="2020-07" db="EMBL/GenBank/DDBJ databases">
        <title>Genomic Encyclopedia of Type Strains, Phase III (KMG-III): the genomes of soil and plant-associated and newly described type strains.</title>
        <authorList>
            <person name="Whitman W."/>
        </authorList>
    </citation>
    <scope>NUCLEOTIDE SEQUENCE [LARGE SCALE GENOMIC DNA]</scope>
    <source>
        <strain evidence="3 4">CECT 8576</strain>
    </source>
</reference>
<organism evidence="3 4">
    <name type="scientific">Actinopolyspora biskrensis</name>
    <dbReference type="NCBI Taxonomy" id="1470178"/>
    <lineage>
        <taxon>Bacteria</taxon>
        <taxon>Bacillati</taxon>
        <taxon>Actinomycetota</taxon>
        <taxon>Actinomycetes</taxon>
        <taxon>Actinopolysporales</taxon>
        <taxon>Actinopolysporaceae</taxon>
        <taxon>Actinopolyspora</taxon>
    </lineage>
</organism>
<dbReference type="EMBL" id="JACBYW010000006">
    <property type="protein sequence ID" value="NYH80002.1"/>
    <property type="molecule type" value="Genomic_DNA"/>
</dbReference>
<gene>
    <name evidence="3" type="ORF">FHR84_003351</name>
</gene>
<protein>
    <recommendedName>
        <fullName evidence="5">LVIVD repeat-containing protein</fullName>
    </recommendedName>
</protein>
<feature type="compositionally biased region" description="Low complexity" evidence="1">
    <location>
        <begin position="34"/>
        <end position="47"/>
    </location>
</feature>
<proteinExistence type="predicted"/>
<evidence type="ECO:0000256" key="2">
    <source>
        <dbReference type="SAM" id="SignalP"/>
    </source>
</evidence>
<name>A0A852Z1W9_9ACTN</name>
<comment type="caution">
    <text evidence="3">The sequence shown here is derived from an EMBL/GenBank/DDBJ whole genome shotgun (WGS) entry which is preliminary data.</text>
</comment>
<dbReference type="SUPFAM" id="SSF63829">
    <property type="entry name" value="Calcium-dependent phosphotriesterase"/>
    <property type="match status" value="1"/>
</dbReference>